<sequence>MRERQARQERLRAREFEAFVAGAGGRLLHAATLLTAEPPGAAPEAERLLVRALARTRADWSRLRGEDPYERTRQTLAARFAHTGRRHRRPRGGLLGVLPPQERLVLVLRLYEGVAEEQVAAGLGLPVERVRALHTRAMATLLSRPPDAPHSGGHSRNGPDSGHSGYGRRSRSGPREEAEAAHEPA</sequence>
<accession>A0ABS3Y6N7</accession>
<evidence type="ECO:0000313" key="3">
    <source>
        <dbReference type="EMBL" id="MBO8203281.1"/>
    </source>
</evidence>
<feature type="region of interest" description="Disordered" evidence="1">
    <location>
        <begin position="142"/>
        <end position="185"/>
    </location>
</feature>
<dbReference type="InterPro" id="IPR013324">
    <property type="entry name" value="RNA_pol_sigma_r3/r4-like"/>
</dbReference>
<protein>
    <submittedName>
        <fullName evidence="3">RNA polymerase</fullName>
    </submittedName>
</protein>
<dbReference type="Proteomes" id="UP000721954">
    <property type="component" value="Unassembled WGS sequence"/>
</dbReference>
<gene>
    <name evidence="3" type="ORF">JW613_34115</name>
</gene>
<keyword evidence="4" id="KW-1185">Reference proteome</keyword>
<dbReference type="InterPro" id="IPR007630">
    <property type="entry name" value="RNA_pol_sigma70_r4"/>
</dbReference>
<dbReference type="RefSeq" id="WP_209214921.1">
    <property type="nucleotide sequence ID" value="NZ_JAFFZM010000037.1"/>
</dbReference>
<reference evidence="3 4" key="1">
    <citation type="submission" date="2021-02" db="EMBL/GenBank/DDBJ databases">
        <title>Streptomyces spirodelae sp. nov., isolated from duckweed.</title>
        <authorList>
            <person name="Saimee Y."/>
            <person name="Duangmal K."/>
        </authorList>
    </citation>
    <scope>NUCLEOTIDE SEQUENCE [LARGE SCALE GENOMIC DNA]</scope>
    <source>
        <strain evidence="3 4">DSM 42105</strain>
    </source>
</reference>
<evidence type="ECO:0000256" key="1">
    <source>
        <dbReference type="SAM" id="MobiDB-lite"/>
    </source>
</evidence>
<dbReference type="EMBL" id="JAFFZM010000037">
    <property type="protein sequence ID" value="MBO8203281.1"/>
    <property type="molecule type" value="Genomic_DNA"/>
</dbReference>
<comment type="caution">
    <text evidence="3">The sequence shown here is derived from an EMBL/GenBank/DDBJ whole genome shotgun (WGS) entry which is preliminary data.</text>
</comment>
<dbReference type="SUPFAM" id="SSF88659">
    <property type="entry name" value="Sigma3 and sigma4 domains of RNA polymerase sigma factors"/>
    <property type="match status" value="1"/>
</dbReference>
<dbReference type="Pfam" id="PF04545">
    <property type="entry name" value="Sigma70_r4"/>
    <property type="match status" value="1"/>
</dbReference>
<feature type="compositionally biased region" description="Basic and acidic residues" evidence="1">
    <location>
        <begin position="173"/>
        <end position="185"/>
    </location>
</feature>
<dbReference type="InterPro" id="IPR036388">
    <property type="entry name" value="WH-like_DNA-bd_sf"/>
</dbReference>
<evidence type="ECO:0000313" key="4">
    <source>
        <dbReference type="Proteomes" id="UP000721954"/>
    </source>
</evidence>
<name>A0ABS3Y6N7_9ACTN</name>
<dbReference type="Gene3D" id="1.10.10.10">
    <property type="entry name" value="Winged helix-like DNA-binding domain superfamily/Winged helix DNA-binding domain"/>
    <property type="match status" value="1"/>
</dbReference>
<dbReference type="GeneID" id="96263658"/>
<organism evidence="3 4">
    <name type="scientific">Streptomyces smyrnaeus</name>
    <dbReference type="NCBI Taxonomy" id="1387713"/>
    <lineage>
        <taxon>Bacteria</taxon>
        <taxon>Bacillati</taxon>
        <taxon>Actinomycetota</taxon>
        <taxon>Actinomycetes</taxon>
        <taxon>Kitasatosporales</taxon>
        <taxon>Streptomycetaceae</taxon>
        <taxon>Streptomyces</taxon>
    </lineage>
</organism>
<feature type="domain" description="RNA polymerase sigma-70 region 4" evidence="2">
    <location>
        <begin position="94"/>
        <end position="141"/>
    </location>
</feature>
<evidence type="ECO:0000259" key="2">
    <source>
        <dbReference type="Pfam" id="PF04545"/>
    </source>
</evidence>
<proteinExistence type="predicted"/>